<evidence type="ECO:0000256" key="8">
    <source>
        <dbReference type="ARBA" id="ARBA00050045"/>
    </source>
</evidence>
<keyword evidence="5" id="KW-0547">Nucleotide-binding</keyword>
<dbReference type="AlphaFoldDB" id="A0AAE0BLC5"/>
<name>A0AAE0BLC5_9CHLO</name>
<comment type="caution">
    <text evidence="11">The sequence shown here is derived from an EMBL/GenBank/DDBJ whole genome shotgun (WGS) entry which is preliminary data.</text>
</comment>
<dbReference type="Proteomes" id="UP001190700">
    <property type="component" value="Unassembled WGS sequence"/>
</dbReference>
<feature type="compositionally biased region" description="Low complexity" evidence="9">
    <location>
        <begin position="693"/>
        <end position="709"/>
    </location>
</feature>
<dbReference type="SUPFAM" id="SSF48371">
    <property type="entry name" value="ARM repeat"/>
    <property type="match status" value="1"/>
</dbReference>
<dbReference type="SMART" id="SM01349">
    <property type="entry name" value="TOG"/>
    <property type="match status" value="1"/>
</dbReference>
<dbReference type="Pfam" id="PF00005">
    <property type="entry name" value="ABC_tran"/>
    <property type="match status" value="2"/>
</dbReference>
<gene>
    <name evidence="11" type="ORF">CYMTET_52089</name>
</gene>
<keyword evidence="6" id="KW-0067">ATP-binding</keyword>
<dbReference type="InterPro" id="IPR011989">
    <property type="entry name" value="ARM-like"/>
</dbReference>
<dbReference type="Gene3D" id="3.40.50.300">
    <property type="entry name" value="P-loop containing nucleotide triphosphate hydrolases"/>
    <property type="match status" value="2"/>
</dbReference>
<dbReference type="Pfam" id="PF24987">
    <property type="entry name" value="HEAT_EF3_N"/>
    <property type="match status" value="1"/>
</dbReference>
<dbReference type="PANTHER" id="PTHR19211">
    <property type="entry name" value="ATP-BINDING TRANSPORT PROTEIN-RELATED"/>
    <property type="match status" value="1"/>
</dbReference>
<feature type="non-terminal residue" evidence="11">
    <location>
        <position position="1"/>
    </location>
</feature>
<evidence type="ECO:0000256" key="6">
    <source>
        <dbReference type="ARBA" id="ARBA00022840"/>
    </source>
</evidence>
<dbReference type="PROSITE" id="PS00211">
    <property type="entry name" value="ABC_TRANSPORTER_1"/>
    <property type="match status" value="2"/>
</dbReference>
<protein>
    <recommendedName>
        <fullName evidence="7">Elongation factor 3</fullName>
    </recommendedName>
    <alternativeName>
        <fullName evidence="8">Eukaryotic elongation factor 3</fullName>
    </alternativeName>
</protein>
<sequence>TPEKDVDKAVTAGYGLEEEEVALEKFASADISPTLAAQKAQVQVLVEGLAAAHQGALKGVVEALEQQVAVKNKKADPPLREQALLGFELLCDMHGALFEPYMPQVLPIVISCLGDGRVTVAPTAKGVLTTLFARMNPEGMRVMMPFVLAGLEDRQFKTKEAMLELMQPISATFPIQVGATMPELFPILMECLADTHPKVSGAALAVLPKTLAATVGHPETKKLMKSLLLAITSPAAETAPCLDHLMETTFVNAVDRSTLSLLLPVIVRGLREPSADLNKKAAITCGNICALVMDPRDMVPFVPVLFPPLFKAKEHSHPDVRAAAARGSASLLEGAGFKDDDPYLATLTKSHSNSALNQMAKSPALSMDPARMFLFGSLKSSIPEEERAAYVADLTAASILGARGLDIEGIVKMLVELTTPYLHDLPAEKIVELMGGALKNSNVRFEESQDIEEADYVVRLEKIILAFAGRVLLRQANLLLKTGHVYGLVGQNGMGKTTLLNRVAAGDIQGFPKDVRVYYIQHEILSEKELPLVEFMKNQVPPGTSEKTIMDAMTDVGFTETLLSKTVAELSGGWRMKLAIARSMMWKANLLLLDEPTNHLDESSVKWLADHVNSLKGNTTVCMVSHDYDFFANTITDVIHIADKKLTYYGCGFREFQELRPEIVSALPKPGETGGAIDQIRSAETGETASTSEAPNGDGEAPAAAPEGGPTHEIKPMKFPDPGRLEGVVGKRKAVLRLTHASFKYETSATPILTDVTATLCLGSRVAMVGLNGAGKTTLMKLLVGEMEPDEGVGEVWKHHNLRLAYIAQHSMHHLEQSIENTPLQYIQNRFYDGRDKELSRMQTMHITPEDKELMKERGNIYEIIGRQERGKALWYETRKIGRKEDDTSWEPLEYIQKMEPYVLKLAKNYDEEMKAQQSGMKIRPLTSIEVRNHLGDFGIDADLADGKIKRMSGGQRSRLVLAAAMWSKPHLIALDEPTNYLDNDTLAALTHALSSFKGGVMTISHNAAFVNQLCTEEWKVEGGVVHMRPLGEAAIKEAEKLAKKLAKTEKKK</sequence>
<dbReference type="Gene3D" id="2.40.50.990">
    <property type="match status" value="1"/>
</dbReference>
<dbReference type="InterPro" id="IPR017871">
    <property type="entry name" value="ABC_transporter-like_CS"/>
</dbReference>
<evidence type="ECO:0000256" key="3">
    <source>
        <dbReference type="ARBA" id="ARBA00022490"/>
    </source>
</evidence>
<evidence type="ECO:0000313" key="11">
    <source>
        <dbReference type="EMBL" id="KAK3237859.1"/>
    </source>
</evidence>
<dbReference type="InterPro" id="IPR016024">
    <property type="entry name" value="ARM-type_fold"/>
</dbReference>
<dbReference type="SUPFAM" id="SSF52540">
    <property type="entry name" value="P-loop containing nucleoside triphosphate hydrolases"/>
    <property type="match status" value="2"/>
</dbReference>
<dbReference type="InterPro" id="IPR003593">
    <property type="entry name" value="AAA+_ATPase"/>
</dbReference>
<feature type="region of interest" description="Disordered" evidence="9">
    <location>
        <begin position="684"/>
        <end position="722"/>
    </location>
</feature>
<dbReference type="EMBL" id="LGRX02034418">
    <property type="protein sequence ID" value="KAK3237859.1"/>
    <property type="molecule type" value="Genomic_DNA"/>
</dbReference>
<reference evidence="11 12" key="1">
    <citation type="journal article" date="2015" name="Genome Biol. Evol.">
        <title>Comparative Genomics of a Bacterivorous Green Alga Reveals Evolutionary Causalities and Consequences of Phago-Mixotrophic Mode of Nutrition.</title>
        <authorList>
            <person name="Burns J.A."/>
            <person name="Paasch A."/>
            <person name="Narechania A."/>
            <person name="Kim E."/>
        </authorList>
    </citation>
    <scope>NUCLEOTIDE SEQUENCE [LARGE SCALE GENOMIC DNA]</scope>
    <source>
        <strain evidence="11 12">PLY_AMNH</strain>
    </source>
</reference>
<feature type="domain" description="ABC transporter" evidence="10">
    <location>
        <begin position="458"/>
        <end position="668"/>
    </location>
</feature>
<feature type="compositionally biased region" description="Basic and acidic residues" evidence="9">
    <location>
        <begin position="710"/>
        <end position="722"/>
    </location>
</feature>
<accession>A0AAE0BLC5</accession>
<dbReference type="GO" id="GO:0005524">
    <property type="term" value="F:ATP binding"/>
    <property type="evidence" value="ECO:0007669"/>
    <property type="project" value="UniProtKB-KW"/>
</dbReference>
<dbReference type="InterPro" id="IPR003439">
    <property type="entry name" value="ABC_transporter-like_ATP-bd"/>
</dbReference>
<keyword evidence="3" id="KW-0963">Cytoplasm</keyword>
<organism evidence="11 12">
    <name type="scientific">Cymbomonas tetramitiformis</name>
    <dbReference type="NCBI Taxonomy" id="36881"/>
    <lineage>
        <taxon>Eukaryota</taxon>
        <taxon>Viridiplantae</taxon>
        <taxon>Chlorophyta</taxon>
        <taxon>Pyramimonadophyceae</taxon>
        <taxon>Pyramimonadales</taxon>
        <taxon>Pyramimonadaceae</taxon>
        <taxon>Cymbomonas</taxon>
    </lineage>
</organism>
<comment type="similarity">
    <text evidence="2">Belongs to the ABC transporter superfamily. ABCF family. EF3 subfamily.</text>
</comment>
<feature type="domain" description="ABC transporter" evidence="10">
    <location>
        <begin position="736"/>
        <end position="1048"/>
    </location>
</feature>
<keyword evidence="4" id="KW-0677">Repeat</keyword>
<dbReference type="GO" id="GO:0016887">
    <property type="term" value="F:ATP hydrolysis activity"/>
    <property type="evidence" value="ECO:0007669"/>
    <property type="project" value="InterPro"/>
</dbReference>
<keyword evidence="12" id="KW-1185">Reference proteome</keyword>
<evidence type="ECO:0000256" key="7">
    <source>
        <dbReference type="ARBA" id="ARBA00050030"/>
    </source>
</evidence>
<proteinExistence type="inferred from homology"/>
<dbReference type="SMART" id="SM00382">
    <property type="entry name" value="AAA"/>
    <property type="match status" value="2"/>
</dbReference>
<evidence type="ECO:0000256" key="1">
    <source>
        <dbReference type="ARBA" id="ARBA00004496"/>
    </source>
</evidence>
<evidence type="ECO:0000259" key="10">
    <source>
        <dbReference type="PROSITE" id="PS50893"/>
    </source>
</evidence>
<dbReference type="InterPro" id="IPR027417">
    <property type="entry name" value="P-loop_NTPase"/>
</dbReference>
<dbReference type="PROSITE" id="PS50893">
    <property type="entry name" value="ABC_TRANSPORTER_2"/>
    <property type="match status" value="2"/>
</dbReference>
<dbReference type="InterPro" id="IPR050611">
    <property type="entry name" value="ABCF"/>
</dbReference>
<evidence type="ECO:0000256" key="9">
    <source>
        <dbReference type="SAM" id="MobiDB-lite"/>
    </source>
</evidence>
<dbReference type="InterPro" id="IPR047038">
    <property type="entry name" value="eEF3_chromodomain-like_sf"/>
</dbReference>
<dbReference type="InterPro" id="IPR034085">
    <property type="entry name" value="TOG"/>
</dbReference>
<comment type="subcellular location">
    <subcellularLocation>
        <location evidence="1">Cytoplasm</location>
    </subcellularLocation>
</comment>
<dbReference type="Pfam" id="PF24984">
    <property type="entry name" value="HEAT_EF3_GNC1"/>
    <property type="match status" value="1"/>
</dbReference>
<evidence type="ECO:0000256" key="4">
    <source>
        <dbReference type="ARBA" id="ARBA00022737"/>
    </source>
</evidence>
<evidence type="ECO:0000313" key="12">
    <source>
        <dbReference type="Proteomes" id="UP001190700"/>
    </source>
</evidence>
<evidence type="ECO:0000256" key="5">
    <source>
        <dbReference type="ARBA" id="ARBA00022741"/>
    </source>
</evidence>
<dbReference type="Gene3D" id="1.25.10.10">
    <property type="entry name" value="Leucine-rich Repeat Variant"/>
    <property type="match status" value="1"/>
</dbReference>
<dbReference type="CDD" id="cd03221">
    <property type="entry name" value="ABCF_EF-3"/>
    <property type="match status" value="1"/>
</dbReference>
<dbReference type="PANTHER" id="PTHR19211:SF127">
    <property type="entry name" value="ABC TRANSPORTER DOMAIN-CONTAINING PROTEIN"/>
    <property type="match status" value="1"/>
</dbReference>
<evidence type="ECO:0000256" key="2">
    <source>
        <dbReference type="ARBA" id="ARBA00011054"/>
    </source>
</evidence>
<dbReference type="GO" id="GO:0005737">
    <property type="term" value="C:cytoplasm"/>
    <property type="evidence" value="ECO:0007669"/>
    <property type="project" value="UniProtKB-SubCell"/>
</dbReference>